<dbReference type="Proteomes" id="UP000037178">
    <property type="component" value="Unassembled WGS sequence"/>
</dbReference>
<feature type="transmembrane region" description="Helical" evidence="1">
    <location>
        <begin position="104"/>
        <end position="127"/>
    </location>
</feature>
<feature type="transmembrane region" description="Helical" evidence="1">
    <location>
        <begin position="45"/>
        <end position="63"/>
    </location>
</feature>
<keyword evidence="1" id="KW-1133">Transmembrane helix</keyword>
<name>A0A0J9E3J2_9RHOB</name>
<evidence type="ECO:0000313" key="2">
    <source>
        <dbReference type="EMBL" id="KMW57267.1"/>
    </source>
</evidence>
<protein>
    <submittedName>
        <fullName evidence="2">Uncharacterized protein</fullName>
    </submittedName>
</protein>
<sequence length="172" mass="19415">MCEINLPYLKDGVFWWGIVLASLLVGLLVLFAINVQNSEAMDRIAAAFGVPLAASGLAWGHFFKAKSQSIEMYRELHSKRHEERRCKLRKQLAEFRKEASGIYWGVRAFGVVFVFAVIGHASFTWFANGTIEFAVASGLITMAIGNIWGHFFERAVEIRARHYFKGRDQKGA</sequence>
<evidence type="ECO:0000313" key="3">
    <source>
        <dbReference type="Proteomes" id="UP000037178"/>
    </source>
</evidence>
<keyword evidence="1" id="KW-0472">Membrane</keyword>
<dbReference type="AlphaFoldDB" id="A0A0J9E3J2"/>
<dbReference type="STRING" id="1675527.AIOL_002228"/>
<keyword evidence="1" id="KW-0812">Transmembrane</keyword>
<proteinExistence type="predicted"/>
<dbReference type="EMBL" id="LFTY01000002">
    <property type="protein sequence ID" value="KMW57267.1"/>
    <property type="molecule type" value="Genomic_DNA"/>
</dbReference>
<reference evidence="2 3" key="1">
    <citation type="submission" date="2015-06" db="EMBL/GenBank/DDBJ databases">
        <title>Draft genome sequence of an Alphaproteobacteria species associated to the Mediterranean sponge Oscarella lobularis.</title>
        <authorList>
            <person name="Jourda C."/>
            <person name="Santini S."/>
            <person name="Claverie J.-M."/>
        </authorList>
    </citation>
    <scope>NUCLEOTIDE SEQUENCE [LARGE SCALE GENOMIC DNA]</scope>
    <source>
        <strain evidence="2">IGS</strain>
    </source>
</reference>
<keyword evidence="3" id="KW-1185">Reference proteome</keyword>
<feature type="transmembrane region" description="Helical" evidence="1">
    <location>
        <begin position="12"/>
        <end position="33"/>
    </location>
</feature>
<gene>
    <name evidence="2" type="ORF">AIOL_002228</name>
</gene>
<evidence type="ECO:0000256" key="1">
    <source>
        <dbReference type="SAM" id="Phobius"/>
    </source>
</evidence>
<organism evidence="2 3">
    <name type="scientific">Candidatus Rhodobacter oscarellae</name>
    <dbReference type="NCBI Taxonomy" id="1675527"/>
    <lineage>
        <taxon>Bacteria</taxon>
        <taxon>Pseudomonadati</taxon>
        <taxon>Pseudomonadota</taxon>
        <taxon>Alphaproteobacteria</taxon>
        <taxon>Rhodobacterales</taxon>
        <taxon>Rhodobacter group</taxon>
        <taxon>Rhodobacter</taxon>
    </lineage>
</organism>
<comment type="caution">
    <text evidence="2">The sequence shown here is derived from an EMBL/GenBank/DDBJ whole genome shotgun (WGS) entry which is preliminary data.</text>
</comment>
<dbReference type="PATRIC" id="fig|1675527.3.peg.2343"/>
<feature type="transmembrane region" description="Helical" evidence="1">
    <location>
        <begin position="133"/>
        <end position="152"/>
    </location>
</feature>
<accession>A0A0J9E3J2</accession>